<accession>A0A0J5X957</accession>
<evidence type="ECO:0000313" key="1">
    <source>
        <dbReference type="EMBL" id="KML60483.1"/>
    </source>
</evidence>
<protein>
    <submittedName>
        <fullName evidence="1">Uncharacterized protein</fullName>
    </submittedName>
</protein>
<evidence type="ECO:0000313" key="2">
    <source>
        <dbReference type="Proteomes" id="UP000036338"/>
    </source>
</evidence>
<dbReference type="PATRIC" id="fig|292.27.peg.1357"/>
<comment type="caution">
    <text evidence="1">The sequence shown here is derived from an EMBL/GenBank/DDBJ whole genome shotgun (WGS) entry which is preliminary data.</text>
</comment>
<organism evidence="1 2">
    <name type="scientific">Burkholderia cepacia</name>
    <name type="common">Pseudomonas cepacia</name>
    <dbReference type="NCBI Taxonomy" id="292"/>
    <lineage>
        <taxon>Bacteria</taxon>
        <taxon>Pseudomonadati</taxon>
        <taxon>Pseudomonadota</taxon>
        <taxon>Betaproteobacteria</taxon>
        <taxon>Burkholderiales</taxon>
        <taxon>Burkholderiaceae</taxon>
        <taxon>Burkholderia</taxon>
        <taxon>Burkholderia cepacia complex</taxon>
    </lineage>
</organism>
<dbReference type="EMBL" id="LDWR01000014">
    <property type="protein sequence ID" value="KML60483.1"/>
    <property type="molecule type" value="Genomic_DNA"/>
</dbReference>
<reference evidence="1 2" key="1">
    <citation type="submission" date="2015-05" db="EMBL/GenBank/DDBJ databases">
        <title>Draft genome of Burkholderia cepacia LK29.</title>
        <authorList>
            <person name="Chan X.Y."/>
        </authorList>
    </citation>
    <scope>NUCLEOTIDE SEQUENCE [LARGE SCALE GENOMIC DNA]</scope>
    <source>
        <strain evidence="1 2">LK29</strain>
    </source>
</reference>
<dbReference type="AlphaFoldDB" id="A0A0J5X957"/>
<dbReference type="Proteomes" id="UP000036338">
    <property type="component" value="Unassembled WGS sequence"/>
</dbReference>
<gene>
    <name evidence="1" type="ORF">VL15_08825</name>
</gene>
<name>A0A0J5X957_BURCE</name>
<sequence>MASYYVDFNNGTQQTWTMAVYQTLPSSIGLESVSWKQTTVPQSGSSGVTWDILYNVAIANYQQIGGIGVYKASQTLKAELGTAWDCVFQDNVQQLIPASGSVPADSIVINNKSASLANLGIGMSGQGSVYKKGVVSGASAQFQVTPTYWVGLFNSLVLGEVISSNVVVGPLQLTYPSGLNLATVNATMDGSTIKLNITYGQQVAVENNVVERLIAAQPARSGLLLEYDN</sequence>
<dbReference type="RefSeq" id="WP_048244960.1">
    <property type="nucleotide sequence ID" value="NZ_LDWR01000014.1"/>
</dbReference>
<proteinExistence type="predicted"/>